<gene>
    <name evidence="4" type="ORF">BWY73_00866</name>
</gene>
<dbReference type="AlphaFoldDB" id="A0A1V5MGP0"/>
<dbReference type="Pfam" id="PF20580">
    <property type="entry name" value="DUF6784"/>
    <property type="match status" value="1"/>
</dbReference>
<feature type="transmembrane region" description="Helical" evidence="1">
    <location>
        <begin position="9"/>
        <end position="29"/>
    </location>
</feature>
<feature type="transmembrane region" description="Helical" evidence="1">
    <location>
        <begin position="49"/>
        <end position="66"/>
    </location>
</feature>
<evidence type="ECO:0000259" key="2">
    <source>
        <dbReference type="Pfam" id="PF20580"/>
    </source>
</evidence>
<feature type="transmembrane region" description="Helical" evidence="1">
    <location>
        <begin position="605"/>
        <end position="624"/>
    </location>
</feature>
<feature type="transmembrane region" description="Helical" evidence="1">
    <location>
        <begin position="313"/>
        <end position="330"/>
    </location>
</feature>
<dbReference type="Pfam" id="PF20581">
    <property type="entry name" value="DUF6785"/>
    <property type="match status" value="1"/>
</dbReference>
<feature type="transmembrane region" description="Helical" evidence="1">
    <location>
        <begin position="359"/>
        <end position="377"/>
    </location>
</feature>
<dbReference type="InterPro" id="IPR046712">
    <property type="entry name" value="DUF6785"/>
</dbReference>
<name>A0A1V5MGP0_UNCT6</name>
<evidence type="ECO:0000259" key="3">
    <source>
        <dbReference type="Pfam" id="PF20581"/>
    </source>
</evidence>
<feature type="transmembrane region" description="Helical" evidence="1">
    <location>
        <begin position="383"/>
        <end position="403"/>
    </location>
</feature>
<protein>
    <submittedName>
        <fullName evidence="4">Uncharacterized protein</fullName>
    </submittedName>
</protein>
<feature type="domain" description="DUF6785" evidence="3">
    <location>
        <begin position="10"/>
        <end position="500"/>
    </location>
</feature>
<dbReference type="Proteomes" id="UP000485484">
    <property type="component" value="Unassembled WGS sequence"/>
</dbReference>
<feature type="transmembrane region" description="Helical" evidence="1">
    <location>
        <begin position="158"/>
        <end position="179"/>
    </location>
</feature>
<keyword evidence="1" id="KW-1133">Transmembrane helix</keyword>
<proteinExistence type="predicted"/>
<feature type="transmembrane region" description="Helical" evidence="1">
    <location>
        <begin position="472"/>
        <end position="497"/>
    </location>
</feature>
<keyword evidence="1" id="KW-0472">Membrane</keyword>
<feature type="transmembrane region" description="Helical" evidence="1">
    <location>
        <begin position="213"/>
        <end position="234"/>
    </location>
</feature>
<feature type="transmembrane region" description="Helical" evidence="1">
    <location>
        <begin position="534"/>
        <end position="552"/>
    </location>
</feature>
<evidence type="ECO:0000256" key="1">
    <source>
        <dbReference type="SAM" id="Phobius"/>
    </source>
</evidence>
<dbReference type="EMBL" id="MWAK01000112">
    <property type="protein sequence ID" value="OPZ92285.1"/>
    <property type="molecule type" value="Genomic_DNA"/>
</dbReference>
<feature type="transmembrane region" description="Helical" evidence="1">
    <location>
        <begin position="564"/>
        <end position="585"/>
    </location>
</feature>
<accession>A0A1V5MGP0</accession>
<feature type="domain" description="DUF6784" evidence="2">
    <location>
        <begin position="538"/>
        <end position="630"/>
    </location>
</feature>
<feature type="transmembrane region" description="Helical" evidence="1">
    <location>
        <begin position="78"/>
        <end position="100"/>
    </location>
</feature>
<organism evidence="4">
    <name type="scientific">candidate division TA06 bacterium ADurb.Bin417</name>
    <dbReference type="NCBI Taxonomy" id="1852828"/>
    <lineage>
        <taxon>Bacteria</taxon>
        <taxon>Bacteria division TA06</taxon>
    </lineage>
</organism>
<reference evidence="4" key="1">
    <citation type="submission" date="2017-02" db="EMBL/GenBank/DDBJ databases">
        <title>Delving into the versatile metabolic prowess of the omnipresent phylum Bacteroidetes.</title>
        <authorList>
            <person name="Nobu M.K."/>
            <person name="Mei R."/>
            <person name="Narihiro T."/>
            <person name="Kuroda K."/>
            <person name="Liu W.-T."/>
        </authorList>
    </citation>
    <scope>NUCLEOTIDE SEQUENCE</scope>
    <source>
        <strain evidence="4">ADurb.Bin417</strain>
    </source>
</reference>
<sequence length="638" mass="72093">MEKLEKNEFTLRSIITGAVMAALIALGNVYNQIAVQGSYMAEDFTASSAIFFLFWLVLLNLLLRRYCRRLAFSSAEMILVYVMMIVACAIPTMGLILYLIPTISSASYYATSSNRWAETIIPYLKPWLIVRDENAVAWFYEGLPKGESIPWLAWVKPLLPWAAFLMALYLVMIFLMVILRRQWEQNEILNYPLTKTPLEMINAHANNLFRNPLFWTGFAITALIGSLNGLHFYFESVPALKLDNTIPIFRATIQLPFRVSFPMIGFTYFVNIPMSFSLWFFALLTTVEQGFLNITGFGTTGYLPYTARPILDWQSLGALVALMLYSFWLARRQLASVFTAAVRPKANPDDADEIVPYRVAFWGTIICLVFLVGWLVASGLPLLPAVFFLAAALFIYIGITRVVTEGGLAATRAPMIPSVITTSTLGYNRIGQTGMAALGLTFAYAADIRTFVMASVANGLKMIEDVRARRRLLFWAILISILVAMVTAIWAVLFFGYRAGAINATRWYFISGPVYPWRYIAEVIKDPGSVHNKLYLNFTLLGAGLAVAFQFLRTRLLWFPFHPLGLAFSTIYLTTQLWFSIFIAWLLKSILLKYAGVRIYERSKLFFIGLIVGQFVVNGIWLIIDGFTGKIGNQIFWI</sequence>
<comment type="caution">
    <text evidence="4">The sequence shown here is derived from an EMBL/GenBank/DDBJ whole genome shotgun (WGS) entry which is preliminary data.</text>
</comment>
<keyword evidence="1" id="KW-0812">Transmembrane</keyword>
<evidence type="ECO:0000313" key="4">
    <source>
        <dbReference type="EMBL" id="OPZ92285.1"/>
    </source>
</evidence>
<dbReference type="InterPro" id="IPR046711">
    <property type="entry name" value="DUF6784"/>
</dbReference>